<feature type="region of interest" description="Disordered" evidence="1">
    <location>
        <begin position="1249"/>
        <end position="1271"/>
    </location>
</feature>
<feature type="compositionally biased region" description="Basic and acidic residues" evidence="1">
    <location>
        <begin position="1321"/>
        <end position="1347"/>
    </location>
</feature>
<evidence type="ECO:0000313" key="4">
    <source>
        <dbReference type="Proteomes" id="UP000002770"/>
    </source>
</evidence>
<dbReference type="eggNOG" id="COG2256">
    <property type="taxonomic scope" value="Bacteria"/>
</dbReference>
<feature type="domain" description="ATPase dynein-related AAA" evidence="2">
    <location>
        <begin position="1048"/>
        <end position="1174"/>
    </location>
</feature>
<evidence type="ECO:0000259" key="2">
    <source>
        <dbReference type="Pfam" id="PF07728"/>
    </source>
</evidence>
<dbReference type="GO" id="GO:0016887">
    <property type="term" value="F:ATP hydrolysis activity"/>
    <property type="evidence" value="ECO:0007669"/>
    <property type="project" value="InterPro"/>
</dbReference>
<organism evidence="3 4">
    <name type="scientific">Legionella drancourtii LLAP12</name>
    <dbReference type="NCBI Taxonomy" id="658187"/>
    <lineage>
        <taxon>Bacteria</taxon>
        <taxon>Pseudomonadati</taxon>
        <taxon>Pseudomonadota</taxon>
        <taxon>Gammaproteobacteria</taxon>
        <taxon>Legionellales</taxon>
        <taxon>Legionellaceae</taxon>
        <taxon>Legionella</taxon>
    </lineage>
</organism>
<dbReference type="Gene3D" id="3.40.50.300">
    <property type="entry name" value="P-loop containing nucleotide triphosphate hydrolases"/>
    <property type="match status" value="1"/>
</dbReference>
<protein>
    <recommendedName>
        <fullName evidence="2">ATPase dynein-related AAA domain-containing protein</fullName>
    </recommendedName>
</protein>
<gene>
    <name evidence="3" type="ORF">LDG_6948</name>
</gene>
<dbReference type="GO" id="GO:0005524">
    <property type="term" value="F:ATP binding"/>
    <property type="evidence" value="ECO:0007669"/>
    <property type="project" value="InterPro"/>
</dbReference>
<evidence type="ECO:0000256" key="1">
    <source>
        <dbReference type="SAM" id="MobiDB-lite"/>
    </source>
</evidence>
<proteinExistence type="predicted"/>
<dbReference type="Pfam" id="PF07728">
    <property type="entry name" value="AAA_5"/>
    <property type="match status" value="1"/>
</dbReference>
<dbReference type="SUPFAM" id="SSF52540">
    <property type="entry name" value="P-loop containing nucleoside triphosphate hydrolases"/>
    <property type="match status" value="2"/>
</dbReference>
<dbReference type="InterPro" id="IPR027417">
    <property type="entry name" value="P-loop_NTPase"/>
</dbReference>
<name>G9ENW9_9GAMM</name>
<accession>G9ENW9</accession>
<dbReference type="EMBL" id="JH413820">
    <property type="protein sequence ID" value="EHL31041.1"/>
    <property type="molecule type" value="Genomic_DNA"/>
</dbReference>
<dbReference type="STRING" id="658187.LDG_6948"/>
<dbReference type="InParanoid" id="G9ENW9"/>
<reference evidence="3 4" key="1">
    <citation type="journal article" date="2011" name="BMC Genomics">
        <title>Insight into cross-talk between intra-amoebal pathogens.</title>
        <authorList>
            <person name="Gimenez G."/>
            <person name="Bertelli C."/>
            <person name="Moliner C."/>
            <person name="Robert C."/>
            <person name="Raoult D."/>
            <person name="Fournier P.E."/>
            <person name="Greub G."/>
        </authorList>
    </citation>
    <scope>NUCLEOTIDE SEQUENCE [LARGE SCALE GENOMIC DNA]</scope>
    <source>
        <strain evidence="3 4">LLAP12</strain>
    </source>
</reference>
<dbReference type="HOGENOM" id="CLU_255924_0_0_6"/>
<keyword evidence="4" id="KW-1185">Reference proteome</keyword>
<dbReference type="Proteomes" id="UP000002770">
    <property type="component" value="Unassembled WGS sequence"/>
</dbReference>
<dbReference type="InterPro" id="IPR011704">
    <property type="entry name" value="ATPase_dyneun-rel_AAA"/>
</dbReference>
<evidence type="ECO:0000313" key="3">
    <source>
        <dbReference type="EMBL" id="EHL31041.1"/>
    </source>
</evidence>
<feature type="region of interest" description="Disordered" evidence="1">
    <location>
        <begin position="1288"/>
        <end position="1376"/>
    </location>
</feature>
<sequence>MGRLISVLGNYSLPTPSIKDPSAFIREGGLLLMCGTEDYQHSLLSQLPSPGYIASDALSGLLLRTIRGVPAWVLAMNEPLASFYTLELLSRFIASYPQDYKSQLALSLSGLSATERTKYLSCLQSLPVDAGNLIRIITQIFTSVDFDKALQTWQKQKSMAASVAIYVQQLVQSGPKKQLLELESTEGVQAMQLLLEKYSRSVSRPLFYVDSPDDLACSAPFMSNENGLGVVHPGPGGRFYDFLMAHHAPLIVVNYDNFEADDVVRFNQLLDEQPRADGTPLPQAAQIIGLINPKKATAYQGADFYSRFDIVATSLFRCAQLTQEIELLPINTSEGAQKVTVINLYQALDWKERLLGKWVIQKDKFIFVEGELIRALNTGLPLAIYNGLWDLPEFVQFWRHACSRGYIDYEGRRLLIPSTLQLLKHEGYDWAKLARQVSFVAPSNALVSMNPGRLSTFFQEYECDNIGKTLETLPGLIARNENKCIEILITRSIDEHQWAMVLDACRQYNVHLRCSCAPSVSVPTALQHLLPAPTEPLFDLWDSSFGDAPTLVLESSDPDATIATLTKNERDLQIIDVSECSGSDLLLQLQSTQNKQSLRYEFSQSAGALLKALDNKQKVILKGHFSVELCDALAPLLLQRKAATQNAGQLILVSEDTVHFDYLPRKKHQVNAYNKQEILAITYTQDEIEVLDAHLLAKEGLSQLNARLTYKRINPHGIETADAWQGLYHLPGKIRFADFNVEHSADIARAFNQQRLEQVNRVLAYSPYVFLSGLTGVGKSTFVAKNLNSTTSTLYQGEAKLLDWVLDQSDKRKILFIDEANLSPRQWSEFEGLFSEPPGILINGTYYPLSSNHKVVFAGNPVNYGDERRLAPFFARHGQALVFEPMPLEFIYEDILKPVFAHSELAEDALMICQPALEVYRYICERSEERILISPRELQMMVLQVLSYAHQQQPTAEESYLAAQHYAYQFAKDLVPQCYRVEFDSCFKPEITLPIKVGAPAAVKNSSYLSTPSRACLTQQLHDLLALSQFKKEHALNEAQCYGGLGGMVIEGEPGIGKSELVIEVLRVNGYEEVHDYFSYPEKKVPEKPFYRMPVSMQTEDKKRLLLTAFHEGAIVVIDEINSSPMMERFLNDLLMGMTPEGERPRIPGFAVIGTQNPVTMAGRRTPSTALARRLTTVSMSAYSHQEMIAILIAKGVDTENADLLVAAYENNVRKARQEHLSPEPTFRDLLKLAKQVIRQQKEGEIINELENASPDSPGMQSAGSKRQRMPLEKTEICRKRVCLAEEEKPVRAEENTSTVFSKRKKGKANNISEPKKKRARAEFFTEPKQAHHQAGAEEEKRHDASSVRDSFFATQQGDEREDILKPDASAGRRFN</sequence>